<dbReference type="GO" id="GO:0007165">
    <property type="term" value="P:signal transduction"/>
    <property type="evidence" value="ECO:0007669"/>
    <property type="project" value="UniProtKB-KW"/>
</dbReference>
<evidence type="ECO:0000256" key="9">
    <source>
        <dbReference type="ARBA" id="ARBA00029447"/>
    </source>
</evidence>
<feature type="transmembrane region" description="Helical" evidence="11">
    <location>
        <begin position="348"/>
        <end position="369"/>
    </location>
</feature>
<dbReference type="PROSITE" id="PS50112">
    <property type="entry name" value="PAS"/>
    <property type="match status" value="1"/>
</dbReference>
<dbReference type="FunFam" id="1.10.287.950:FF:000001">
    <property type="entry name" value="Methyl-accepting chemotaxis sensory transducer"/>
    <property type="match status" value="1"/>
</dbReference>
<dbReference type="CDD" id="cd11386">
    <property type="entry name" value="MCP_signal"/>
    <property type="match status" value="1"/>
</dbReference>
<evidence type="ECO:0000256" key="3">
    <source>
        <dbReference type="ARBA" id="ARBA00022481"/>
    </source>
</evidence>
<dbReference type="PANTHER" id="PTHR32089:SF119">
    <property type="entry name" value="METHYL-ACCEPTING CHEMOTAXIS PROTEIN CTPL"/>
    <property type="match status" value="1"/>
</dbReference>
<dbReference type="SUPFAM" id="SSF55785">
    <property type="entry name" value="PYP-like sensor domain (PAS domain)"/>
    <property type="match status" value="1"/>
</dbReference>
<evidence type="ECO:0000256" key="8">
    <source>
        <dbReference type="ARBA" id="ARBA00023224"/>
    </source>
</evidence>
<dbReference type="GO" id="GO:0005886">
    <property type="term" value="C:plasma membrane"/>
    <property type="evidence" value="ECO:0007669"/>
    <property type="project" value="UniProtKB-SubCell"/>
</dbReference>
<dbReference type="InterPro" id="IPR003660">
    <property type="entry name" value="HAMP_dom"/>
</dbReference>
<evidence type="ECO:0000256" key="10">
    <source>
        <dbReference type="PROSITE-ProRule" id="PRU00284"/>
    </source>
</evidence>
<evidence type="ECO:0000259" key="13">
    <source>
        <dbReference type="PROSITE" id="PS50112"/>
    </source>
</evidence>
<organism evidence="15 16">
    <name type="scientific">Pseudazoarcus pumilus</name>
    <dbReference type="NCBI Taxonomy" id="2067960"/>
    <lineage>
        <taxon>Bacteria</taxon>
        <taxon>Pseudomonadati</taxon>
        <taxon>Pseudomonadota</taxon>
        <taxon>Betaproteobacteria</taxon>
        <taxon>Rhodocyclales</taxon>
        <taxon>Zoogloeaceae</taxon>
        <taxon>Pseudazoarcus</taxon>
    </lineage>
</organism>
<keyword evidence="3" id="KW-0488">Methylation</keyword>
<dbReference type="InterPro" id="IPR000014">
    <property type="entry name" value="PAS"/>
</dbReference>
<name>A0A2I6S990_9RHOO</name>
<feature type="domain" description="Methyl-accepting transducer" evidence="12">
    <location>
        <begin position="427"/>
        <end position="663"/>
    </location>
</feature>
<evidence type="ECO:0000256" key="5">
    <source>
        <dbReference type="ARBA" id="ARBA00022692"/>
    </source>
</evidence>
<feature type="transmembrane region" description="Helical" evidence="11">
    <location>
        <begin position="164"/>
        <end position="184"/>
    </location>
</feature>
<dbReference type="PROSITE" id="PS50111">
    <property type="entry name" value="CHEMOTAXIS_TRANSDUC_2"/>
    <property type="match status" value="1"/>
</dbReference>
<evidence type="ECO:0000256" key="7">
    <source>
        <dbReference type="ARBA" id="ARBA00023136"/>
    </source>
</evidence>
<dbReference type="Pfam" id="PF00015">
    <property type="entry name" value="MCPsignal"/>
    <property type="match status" value="1"/>
</dbReference>
<dbReference type="Pfam" id="PF08447">
    <property type="entry name" value="PAS_3"/>
    <property type="match status" value="1"/>
</dbReference>
<evidence type="ECO:0000256" key="6">
    <source>
        <dbReference type="ARBA" id="ARBA00022989"/>
    </source>
</evidence>
<evidence type="ECO:0000256" key="4">
    <source>
        <dbReference type="ARBA" id="ARBA00022500"/>
    </source>
</evidence>
<evidence type="ECO:0000259" key="12">
    <source>
        <dbReference type="PROSITE" id="PS50111"/>
    </source>
</evidence>
<keyword evidence="6 11" id="KW-1133">Transmembrane helix</keyword>
<keyword evidence="7 11" id="KW-0472">Membrane</keyword>
<dbReference type="NCBIfam" id="TIGR00229">
    <property type="entry name" value="sensory_box"/>
    <property type="match status" value="1"/>
</dbReference>
<sequence length="731" mass="78746">MRNNQPVTGVNRPVPDGTTLVSRTDAKGRIVSANDAFVAISGFTREELLGQPHNLVRHPDMPPEAFRDLWATLKRGRPWTAIVKNRCKNGDHYWVRANVSPTPDGGFLSVRMRAPDDDIAAAEKLYADMRRDPQWMLDEGRPARRGRLRALVRVAGRLSLSQRLWVWASFATLIFYVAVALGLYGMHAAREALATVYADRMLPVMQLDRIGYRLNENRRLVVLAFLARQRNELGATPAEVHLDTIGRNRSEIDRLWAAYLETFQAADESKLAGDFETKRDAWLGKLGEAVGAIRTGRADTATLDSFIEAGHIEGEMAMQALHALTDYQAQLTAAEHAAAGQRYRSTQAVFIALIAIGAIAGTLTALFTLRRIRNGLRQAVEAARAIAAGQLDTPVPVSGRDEIGTLLAELSTMRNNLHELVAEVSKEVGRLKSESDQLRHVATDASQVAQAQAESAASMAAAVEQLSASIDVVEGHAEDSRTITQTAAEDSRRSAGVIRDTAAGMNRIAQTVTETADGIRALEGLSQEIGSVVQVIREVAEQTNLLALNAAIEAARAGEQGRGFAVVADEVRKLAERTAGSTGDIVRMIERIQHGTRDAVARMEASVGQVRDGVVLAEDAARSVVDIETGTGRIASAVEEIGHALKEQAAATREIAGRVESVSMGTEQVSASAGESAAAAAHLAELARTLDTLTARFNIASAAATTHAYAMDMKIRQPDEAAMTRLAPHGA</sequence>
<dbReference type="SMART" id="SM00283">
    <property type="entry name" value="MA"/>
    <property type="match status" value="1"/>
</dbReference>
<evidence type="ECO:0000256" key="1">
    <source>
        <dbReference type="ARBA" id="ARBA00004651"/>
    </source>
</evidence>
<dbReference type="InterPro" id="IPR003122">
    <property type="entry name" value="Tar_rcpt_lig-bd"/>
</dbReference>
<dbReference type="OrthoDB" id="5298208at2"/>
<evidence type="ECO:0000259" key="14">
    <source>
        <dbReference type="PROSITE" id="PS50885"/>
    </source>
</evidence>
<feature type="domain" description="HAMP" evidence="14">
    <location>
        <begin position="370"/>
        <end position="422"/>
    </location>
</feature>
<dbReference type="Gene3D" id="1.10.287.950">
    <property type="entry name" value="Methyl-accepting chemotaxis protein"/>
    <property type="match status" value="1"/>
</dbReference>
<dbReference type="InterPro" id="IPR035965">
    <property type="entry name" value="PAS-like_dom_sf"/>
</dbReference>
<keyword evidence="16" id="KW-1185">Reference proteome</keyword>
<dbReference type="RefSeq" id="WP_102247878.1">
    <property type="nucleotide sequence ID" value="NZ_CP025682.1"/>
</dbReference>
<dbReference type="CDD" id="cd06225">
    <property type="entry name" value="HAMP"/>
    <property type="match status" value="1"/>
</dbReference>
<protein>
    <submittedName>
        <fullName evidence="15">Methyl-accepting chemotaxis protein</fullName>
    </submittedName>
</protein>
<dbReference type="InterPro" id="IPR004089">
    <property type="entry name" value="MCPsignal_dom"/>
</dbReference>
<gene>
    <name evidence="15" type="ORF">C0099_13385</name>
</gene>
<evidence type="ECO:0000256" key="2">
    <source>
        <dbReference type="ARBA" id="ARBA00022475"/>
    </source>
</evidence>
<dbReference type="Proteomes" id="UP000242205">
    <property type="component" value="Chromosome"/>
</dbReference>
<dbReference type="SMART" id="SM00304">
    <property type="entry name" value="HAMP"/>
    <property type="match status" value="2"/>
</dbReference>
<dbReference type="InterPro" id="IPR013655">
    <property type="entry name" value="PAS_fold_3"/>
</dbReference>
<dbReference type="PROSITE" id="PS50885">
    <property type="entry name" value="HAMP"/>
    <property type="match status" value="1"/>
</dbReference>
<keyword evidence="2" id="KW-1003">Cell membrane</keyword>
<keyword evidence="4" id="KW-0145">Chemotaxis</keyword>
<keyword evidence="5 11" id="KW-0812">Transmembrane</keyword>
<dbReference type="AlphaFoldDB" id="A0A2I6S990"/>
<comment type="subcellular location">
    <subcellularLocation>
        <location evidence="1">Cell membrane</location>
        <topology evidence="1">Multi-pass membrane protein</topology>
    </subcellularLocation>
</comment>
<dbReference type="Pfam" id="PF00672">
    <property type="entry name" value="HAMP"/>
    <property type="match status" value="1"/>
</dbReference>
<dbReference type="Pfam" id="PF02203">
    <property type="entry name" value="TarH"/>
    <property type="match status" value="1"/>
</dbReference>
<dbReference type="SUPFAM" id="SSF58104">
    <property type="entry name" value="Methyl-accepting chemotaxis protein (MCP) signaling domain"/>
    <property type="match status" value="1"/>
</dbReference>
<feature type="domain" description="PAS" evidence="13">
    <location>
        <begin position="25"/>
        <end position="76"/>
    </location>
</feature>
<comment type="similarity">
    <text evidence="9">Belongs to the methyl-accepting chemotaxis (MCP) protein family.</text>
</comment>
<dbReference type="GO" id="GO:0006935">
    <property type="term" value="P:chemotaxis"/>
    <property type="evidence" value="ECO:0007669"/>
    <property type="project" value="UniProtKB-KW"/>
</dbReference>
<evidence type="ECO:0000313" key="16">
    <source>
        <dbReference type="Proteomes" id="UP000242205"/>
    </source>
</evidence>
<dbReference type="KEGG" id="atw:C0099_13385"/>
<accession>A0A2I6S990</accession>
<keyword evidence="8 10" id="KW-0807">Transducer</keyword>
<dbReference type="Gene3D" id="3.30.450.20">
    <property type="entry name" value="PAS domain"/>
    <property type="match status" value="1"/>
</dbReference>
<proteinExistence type="inferred from homology"/>
<dbReference type="EMBL" id="CP025682">
    <property type="protein sequence ID" value="AUN95833.1"/>
    <property type="molecule type" value="Genomic_DNA"/>
</dbReference>
<evidence type="ECO:0000313" key="15">
    <source>
        <dbReference type="EMBL" id="AUN95833.1"/>
    </source>
</evidence>
<dbReference type="CDD" id="cd00130">
    <property type="entry name" value="PAS"/>
    <property type="match status" value="1"/>
</dbReference>
<evidence type="ECO:0000256" key="11">
    <source>
        <dbReference type="SAM" id="Phobius"/>
    </source>
</evidence>
<dbReference type="PANTHER" id="PTHR32089">
    <property type="entry name" value="METHYL-ACCEPTING CHEMOTAXIS PROTEIN MCPB"/>
    <property type="match status" value="1"/>
</dbReference>
<reference evidence="15 16" key="1">
    <citation type="submission" date="2018-01" db="EMBL/GenBank/DDBJ databases">
        <authorList>
            <person name="Fu G.-Y."/>
        </authorList>
    </citation>
    <scope>NUCLEOTIDE SEQUENCE [LARGE SCALE GENOMIC DNA]</scope>
    <source>
        <strain evidence="15 16">SY39</strain>
    </source>
</reference>